<reference evidence="1" key="1">
    <citation type="submission" date="2007-10" db="EMBL/GenBank/DDBJ databases">
        <authorList>
            <person name="Fulton L."/>
            <person name="Clifton S."/>
            <person name="Fulton B."/>
            <person name="Xu J."/>
            <person name="Minx P."/>
            <person name="Pepin K.H."/>
            <person name="Johnson M."/>
            <person name="Thiruvilangam P."/>
            <person name="Bhonagiri V."/>
            <person name="Nash W.E."/>
            <person name="Mardis E.R."/>
            <person name="Wilson R.K."/>
        </authorList>
    </citation>
    <scope>NUCLEOTIDE SEQUENCE [LARGE SCALE GENOMIC DNA]</scope>
    <source>
        <strain evidence="1">DSM 17216</strain>
    </source>
</reference>
<proteinExistence type="predicted"/>
<evidence type="ECO:0000313" key="1">
    <source>
        <dbReference type="EMBL" id="EDS02257.1"/>
    </source>
</evidence>
<comment type="caution">
    <text evidence="1">The sequence shown here is derived from an EMBL/GenBank/DDBJ whole genome shotgun (WGS) entry which is preliminary data.</text>
</comment>
<accession>B0MX40</accession>
<sequence>MQIYKTIRRIATEVLIFLGVGDKDNPSEFSEGLSDGAVPVFSV</sequence>
<reference evidence="1" key="2">
    <citation type="submission" date="2013-09" db="EMBL/GenBank/DDBJ databases">
        <title>Draft genome sequence of Alistipes putredinis (DSM 17216).</title>
        <authorList>
            <person name="Sudarsanam P."/>
            <person name="Ley R."/>
            <person name="Guruge J."/>
            <person name="Turnbaugh P.J."/>
            <person name="Mahowald M."/>
            <person name="Liep D."/>
            <person name="Gordon J."/>
        </authorList>
    </citation>
    <scope>NUCLEOTIDE SEQUENCE</scope>
    <source>
        <strain evidence="1">DSM 17216</strain>
    </source>
</reference>
<dbReference type="EMBL" id="ABFK02000020">
    <property type="protein sequence ID" value="EDS02257.1"/>
    <property type="molecule type" value="Genomic_DNA"/>
</dbReference>
<dbReference type="AlphaFoldDB" id="B0MX40"/>
<dbReference type="HOGENOM" id="CLU_3228683_0_0_10"/>
<organism evidence="1 2">
    <name type="scientific">Alistipes putredinis DSM 17216</name>
    <dbReference type="NCBI Taxonomy" id="445970"/>
    <lineage>
        <taxon>Bacteria</taxon>
        <taxon>Pseudomonadati</taxon>
        <taxon>Bacteroidota</taxon>
        <taxon>Bacteroidia</taxon>
        <taxon>Bacteroidales</taxon>
        <taxon>Rikenellaceae</taxon>
        <taxon>Alistipes</taxon>
    </lineage>
</organism>
<protein>
    <submittedName>
        <fullName evidence="1">Uncharacterized protein</fullName>
    </submittedName>
</protein>
<name>B0MX40_9BACT</name>
<keyword evidence="2" id="KW-1185">Reference proteome</keyword>
<evidence type="ECO:0000313" key="2">
    <source>
        <dbReference type="Proteomes" id="UP000005819"/>
    </source>
</evidence>
<dbReference type="Proteomes" id="UP000005819">
    <property type="component" value="Unassembled WGS sequence"/>
</dbReference>
<gene>
    <name evidence="1" type="ORF">ALIPUT_01776</name>
</gene>